<evidence type="ECO:0008006" key="3">
    <source>
        <dbReference type="Google" id="ProtNLM"/>
    </source>
</evidence>
<reference evidence="1 2" key="1">
    <citation type="journal article" date="2020" name="Sci. Rep.">
        <title>A novel cyanobacterial geosmin producer, revising GeoA distribution and dispersion patterns in Bacteria.</title>
        <authorList>
            <person name="Churro C."/>
            <person name="Semedo-Aguiar A.P."/>
            <person name="Silva A.D."/>
            <person name="Pereira-Leal J.B."/>
            <person name="Leite R.B."/>
        </authorList>
    </citation>
    <scope>NUCLEOTIDE SEQUENCE [LARGE SCALE GENOMIC DNA]</scope>
    <source>
        <strain evidence="1 2">IPMA8</strain>
    </source>
</reference>
<gene>
    <name evidence="1" type="ORF">E5S67_02336</name>
</gene>
<evidence type="ECO:0000313" key="1">
    <source>
        <dbReference type="EMBL" id="NQE34609.1"/>
    </source>
</evidence>
<evidence type="ECO:0000313" key="2">
    <source>
        <dbReference type="Proteomes" id="UP000702425"/>
    </source>
</evidence>
<sequence>MGVYIGIKELGVCSNSQVFGNPKAYRKMSKNLKRKQRR</sequence>
<name>A0ABX2CW98_9CYAN</name>
<organism evidence="1 2">
    <name type="scientific">Microcoleus asticus IPMA8</name>
    <dbReference type="NCBI Taxonomy" id="2563858"/>
    <lineage>
        <taxon>Bacteria</taxon>
        <taxon>Bacillati</taxon>
        <taxon>Cyanobacteriota</taxon>
        <taxon>Cyanophyceae</taxon>
        <taxon>Oscillatoriophycideae</taxon>
        <taxon>Oscillatoriales</taxon>
        <taxon>Microcoleaceae</taxon>
        <taxon>Microcoleus</taxon>
        <taxon>Microcoleus asticus</taxon>
    </lineage>
</organism>
<keyword evidence="2" id="KW-1185">Reference proteome</keyword>
<comment type="caution">
    <text evidence="1">The sequence shown here is derived from an EMBL/GenBank/DDBJ whole genome shotgun (WGS) entry which is preliminary data.</text>
</comment>
<proteinExistence type="predicted"/>
<dbReference type="EMBL" id="SRRZ01000035">
    <property type="protein sequence ID" value="NQE34609.1"/>
    <property type="molecule type" value="Genomic_DNA"/>
</dbReference>
<accession>A0ABX2CW98</accession>
<protein>
    <recommendedName>
        <fullName evidence="3">Transposase</fullName>
    </recommendedName>
</protein>
<dbReference type="Proteomes" id="UP000702425">
    <property type="component" value="Unassembled WGS sequence"/>
</dbReference>